<comment type="caution">
    <text evidence="1">The sequence shown here is derived from an EMBL/GenBank/DDBJ whole genome shotgun (WGS) entry which is preliminary data.</text>
</comment>
<accession>A0A2J0Z6C3</accession>
<name>A0A2J0Z6C3_RHIML</name>
<protein>
    <submittedName>
        <fullName evidence="1">Uncharacterized protein</fullName>
    </submittedName>
</protein>
<dbReference type="EMBL" id="NJGD01000003">
    <property type="protein sequence ID" value="PJR16064.1"/>
    <property type="molecule type" value="Genomic_DNA"/>
</dbReference>
<dbReference type="Proteomes" id="UP000231987">
    <property type="component" value="Unassembled WGS sequence"/>
</dbReference>
<reference evidence="1 2" key="1">
    <citation type="submission" date="2017-06" db="EMBL/GenBank/DDBJ databases">
        <title>Ensifer strains isolated from leguminous trees and herbs display diverse denitrification phenotypes with some acting as strong N2O sinks.</title>
        <authorList>
            <person name="Woliy K."/>
            <person name="Mania D."/>
            <person name="Bakken L.R."/>
            <person name="Frostegard A."/>
        </authorList>
    </citation>
    <scope>NUCLEOTIDE SEQUENCE [LARGE SCALE GENOMIC DNA]</scope>
    <source>
        <strain evidence="1 2">AC50a</strain>
    </source>
</reference>
<dbReference type="AlphaFoldDB" id="A0A2J0Z6C3"/>
<gene>
    <name evidence="1" type="ORF">CEJ86_09675</name>
</gene>
<evidence type="ECO:0000313" key="1">
    <source>
        <dbReference type="EMBL" id="PJR16064.1"/>
    </source>
</evidence>
<sequence>MKPSGADMQKPPDYERAVRSEFEAARAENTVEAYERFIRRHSGHALVEDARKAMLRLQAR</sequence>
<organism evidence="1 2">
    <name type="scientific">Rhizobium meliloti</name>
    <name type="common">Ensifer meliloti</name>
    <name type="synonym">Sinorhizobium meliloti</name>
    <dbReference type="NCBI Taxonomy" id="382"/>
    <lineage>
        <taxon>Bacteria</taxon>
        <taxon>Pseudomonadati</taxon>
        <taxon>Pseudomonadota</taxon>
        <taxon>Alphaproteobacteria</taxon>
        <taxon>Hyphomicrobiales</taxon>
        <taxon>Rhizobiaceae</taxon>
        <taxon>Sinorhizobium/Ensifer group</taxon>
        <taxon>Sinorhizobium</taxon>
    </lineage>
</organism>
<proteinExistence type="predicted"/>
<evidence type="ECO:0000313" key="2">
    <source>
        <dbReference type="Proteomes" id="UP000231987"/>
    </source>
</evidence>